<dbReference type="Proteomes" id="UP000640052">
    <property type="component" value="Unassembled WGS sequence"/>
</dbReference>
<dbReference type="PANTHER" id="PTHR43767:SF1">
    <property type="entry name" value="NONRIBOSOMAL PEPTIDE SYNTHASE PES1 (EUROFUNG)-RELATED"/>
    <property type="match status" value="1"/>
</dbReference>
<dbReference type="InterPro" id="IPR020845">
    <property type="entry name" value="AMP-binding_CS"/>
</dbReference>
<dbReference type="Pfam" id="PF13193">
    <property type="entry name" value="AMP-binding_C"/>
    <property type="match status" value="1"/>
</dbReference>
<dbReference type="PANTHER" id="PTHR43767">
    <property type="entry name" value="LONG-CHAIN-FATTY-ACID--COA LIGASE"/>
    <property type="match status" value="1"/>
</dbReference>
<sequence length="558" mass="60041">MPENVEPLMTEPQMSVAAALRAAALAASDRPAMIQGDLRRGYRELEARAERLAAALAARGVGPGSTVAIALFNSFEYVETVYAAFKLGAQPVNVNYRYRERELRYVLEYTDAAALVYDVSLADRIRGVLPDLAAPVALFEVGGDAEASLPEALPFEPAATETGAGVPRDGEDSPHGIILLTGGTTGTPKGVIWDRDGLLGIFTSIFRQHDLPTPRTPAEVDKAVRALQENDQVPVVLPMSPLMHGTGFFNSMRTLMGGGTLCFCASRSLDADEVWQTVERHAVTEMVIVGDAFGRPLVAALEAAERAERPYDLRSLRRMTSSGVLWSAEVKRELLRRGRELTLVDNISASEGGPFGLAEVRSVADVADGRFSLASVARVLDEHDQDIEPGTGQVGVLASAGPQPVGYLHDPERTARIWRTIDGVRYAVPGDLASLDADGRLILLGRGDGVVNTGGEKVFPEEVEQALITHPAVDDAIVVGIPDPRWGQIVTAVVSPEGALDEVPDDELIQHVRDRLAAYKSPRRIIRVDVVPRTPAGKANRALARQLVTDHTPTEETA</sequence>
<keyword evidence="3" id="KW-0436">Ligase</keyword>
<keyword evidence="4" id="KW-1185">Reference proteome</keyword>
<organism evidence="3 4">
    <name type="scientific">Acrocarpospora phusangensis</name>
    <dbReference type="NCBI Taxonomy" id="1070424"/>
    <lineage>
        <taxon>Bacteria</taxon>
        <taxon>Bacillati</taxon>
        <taxon>Actinomycetota</taxon>
        <taxon>Actinomycetes</taxon>
        <taxon>Streptosporangiales</taxon>
        <taxon>Streptosporangiaceae</taxon>
        <taxon>Acrocarpospora</taxon>
    </lineage>
</organism>
<dbReference type="SUPFAM" id="SSF56801">
    <property type="entry name" value="Acetyl-CoA synthetase-like"/>
    <property type="match status" value="1"/>
</dbReference>
<dbReference type="InterPro" id="IPR000873">
    <property type="entry name" value="AMP-dep_synth/lig_dom"/>
</dbReference>
<evidence type="ECO:0000259" key="2">
    <source>
        <dbReference type="Pfam" id="PF13193"/>
    </source>
</evidence>
<dbReference type="Gene3D" id="3.30.300.30">
    <property type="match status" value="1"/>
</dbReference>
<dbReference type="InterPro" id="IPR042099">
    <property type="entry name" value="ANL_N_sf"/>
</dbReference>
<gene>
    <name evidence="3" type="ORF">Aph01nite_08580</name>
</gene>
<evidence type="ECO:0000259" key="1">
    <source>
        <dbReference type="Pfam" id="PF00501"/>
    </source>
</evidence>
<dbReference type="Pfam" id="PF00501">
    <property type="entry name" value="AMP-binding"/>
    <property type="match status" value="1"/>
</dbReference>
<dbReference type="InterPro" id="IPR025110">
    <property type="entry name" value="AMP-bd_C"/>
</dbReference>
<dbReference type="InterPro" id="IPR045851">
    <property type="entry name" value="AMP-bd_C_sf"/>
</dbReference>
<proteinExistence type="predicted"/>
<dbReference type="EMBL" id="BOOA01000005">
    <property type="protein sequence ID" value="GIH22548.1"/>
    <property type="molecule type" value="Genomic_DNA"/>
</dbReference>
<dbReference type="GO" id="GO:0016878">
    <property type="term" value="F:acid-thiol ligase activity"/>
    <property type="evidence" value="ECO:0007669"/>
    <property type="project" value="UniProtKB-ARBA"/>
</dbReference>
<feature type="domain" description="AMP-dependent synthetase/ligase" evidence="1">
    <location>
        <begin position="22"/>
        <end position="403"/>
    </location>
</feature>
<evidence type="ECO:0000313" key="3">
    <source>
        <dbReference type="EMBL" id="GIH22548.1"/>
    </source>
</evidence>
<accession>A0A919ULR7</accession>
<dbReference type="Gene3D" id="3.40.50.12780">
    <property type="entry name" value="N-terminal domain of ligase-like"/>
    <property type="match status" value="1"/>
</dbReference>
<reference evidence="3" key="1">
    <citation type="submission" date="2021-01" db="EMBL/GenBank/DDBJ databases">
        <title>Whole genome shotgun sequence of Acrocarpospora phusangensis NBRC 108782.</title>
        <authorList>
            <person name="Komaki H."/>
            <person name="Tamura T."/>
        </authorList>
    </citation>
    <scope>NUCLEOTIDE SEQUENCE</scope>
    <source>
        <strain evidence="3">NBRC 108782</strain>
    </source>
</reference>
<feature type="domain" description="AMP-binding enzyme C-terminal" evidence="2">
    <location>
        <begin position="462"/>
        <end position="538"/>
    </location>
</feature>
<protein>
    <submittedName>
        <fullName evidence="3">Fatty-acid-CoA ligase FadD</fullName>
    </submittedName>
</protein>
<dbReference type="AlphaFoldDB" id="A0A919ULR7"/>
<dbReference type="InterPro" id="IPR050237">
    <property type="entry name" value="ATP-dep_AMP-bd_enzyme"/>
</dbReference>
<comment type="caution">
    <text evidence="3">The sequence shown here is derived from an EMBL/GenBank/DDBJ whole genome shotgun (WGS) entry which is preliminary data.</text>
</comment>
<name>A0A919ULR7_9ACTN</name>
<evidence type="ECO:0000313" key="4">
    <source>
        <dbReference type="Proteomes" id="UP000640052"/>
    </source>
</evidence>
<dbReference type="PROSITE" id="PS00455">
    <property type="entry name" value="AMP_BINDING"/>
    <property type="match status" value="1"/>
</dbReference>